<evidence type="ECO:0000313" key="7">
    <source>
        <dbReference type="EMBL" id="KAH6606016.1"/>
    </source>
</evidence>
<keyword evidence="6" id="KW-0472">Membrane</keyword>
<protein>
    <submittedName>
        <fullName evidence="7">LipA and NB-ARC domain-containing protein</fullName>
    </submittedName>
</protein>
<evidence type="ECO:0000256" key="3">
    <source>
        <dbReference type="ARBA" id="ARBA00004370"/>
    </source>
</evidence>
<dbReference type="OrthoDB" id="7464126at2759"/>
<proteinExistence type="predicted"/>
<comment type="subcellular location">
    <subcellularLocation>
        <location evidence="2">Endoplasmic reticulum</location>
    </subcellularLocation>
    <subcellularLocation>
        <location evidence="3">Membrane</location>
    </subcellularLocation>
    <subcellularLocation>
        <location evidence="1">Mitochondrion</location>
    </subcellularLocation>
</comment>
<dbReference type="Proteomes" id="UP000827724">
    <property type="component" value="Unassembled WGS sequence"/>
</dbReference>
<dbReference type="AlphaFoldDB" id="A0A9P8QIT5"/>
<evidence type="ECO:0000256" key="1">
    <source>
        <dbReference type="ARBA" id="ARBA00004173"/>
    </source>
</evidence>
<dbReference type="PANTHER" id="PTHR48182">
    <property type="entry name" value="PROTEIN SERAC1"/>
    <property type="match status" value="1"/>
</dbReference>
<dbReference type="GO" id="GO:0016020">
    <property type="term" value="C:membrane"/>
    <property type="evidence" value="ECO:0007669"/>
    <property type="project" value="UniProtKB-SubCell"/>
</dbReference>
<gene>
    <name evidence="7" type="ORF">Trco_005169</name>
</gene>
<dbReference type="PANTHER" id="PTHR48182:SF2">
    <property type="entry name" value="PROTEIN SERAC1"/>
    <property type="match status" value="1"/>
</dbReference>
<accession>A0A9P8QIT5</accession>
<comment type="caution">
    <text evidence="7">The sequence shown here is derived from an EMBL/GenBank/DDBJ whole genome shotgun (WGS) entry which is preliminary data.</text>
</comment>
<evidence type="ECO:0000256" key="4">
    <source>
        <dbReference type="ARBA" id="ARBA00022824"/>
    </source>
</evidence>
<dbReference type="InterPro" id="IPR029058">
    <property type="entry name" value="AB_hydrolase_fold"/>
</dbReference>
<sequence>MSSFRLLESNEGSINKAIARYETTAVYTHPDAAVDIVLVHGLNGDPGKTWTAKNGTFWPTDLLPESLKGARANVLVYGYNADVYCGRNDNSASDNFIHQHAQTLVTSLTLYRKSEGTFNNPIIWVCHSLGGILVKRALLYSNDLRAAHHEDYRSIFVSTYGIVFLGTPHTGSDAASWALVLQAMSDAVMPRKFFESESVLLRTLKKDNETLANINSHFLDIYQRFKIHMVHENHKTDIKGTKRGLPKNDFLCKFENANSPGFRALSTDIRQWVLEAPGFVAVRWDVEERDKAARMQYEVQERMSGWLLKRHTAHD</sequence>
<dbReference type="EMBL" id="JAIWOZ010000004">
    <property type="protein sequence ID" value="KAH6606016.1"/>
    <property type="molecule type" value="Genomic_DNA"/>
</dbReference>
<evidence type="ECO:0000313" key="8">
    <source>
        <dbReference type="Proteomes" id="UP000827724"/>
    </source>
</evidence>
<keyword evidence="8" id="KW-1185">Reference proteome</keyword>
<dbReference type="Gene3D" id="3.40.50.1820">
    <property type="entry name" value="alpha/beta hydrolase"/>
    <property type="match status" value="1"/>
</dbReference>
<evidence type="ECO:0000256" key="5">
    <source>
        <dbReference type="ARBA" id="ARBA00023128"/>
    </source>
</evidence>
<name>A0A9P8QIT5_9HYPO</name>
<dbReference type="GO" id="GO:0005783">
    <property type="term" value="C:endoplasmic reticulum"/>
    <property type="evidence" value="ECO:0007669"/>
    <property type="project" value="UniProtKB-SubCell"/>
</dbReference>
<evidence type="ECO:0000256" key="2">
    <source>
        <dbReference type="ARBA" id="ARBA00004240"/>
    </source>
</evidence>
<evidence type="ECO:0000256" key="6">
    <source>
        <dbReference type="ARBA" id="ARBA00023136"/>
    </source>
</evidence>
<keyword evidence="5" id="KW-0496">Mitochondrion</keyword>
<dbReference type="InterPro" id="IPR052374">
    <property type="entry name" value="SERAC1"/>
</dbReference>
<reference evidence="7" key="1">
    <citation type="submission" date="2021-08" db="EMBL/GenBank/DDBJ databases">
        <title>Chromosome-Level Trichoderma cornu-damae using Hi-C Data.</title>
        <authorList>
            <person name="Kim C.S."/>
        </authorList>
    </citation>
    <scope>NUCLEOTIDE SEQUENCE</scope>
    <source>
        <strain evidence="7">KA19-0412C</strain>
    </source>
</reference>
<keyword evidence="4" id="KW-0256">Endoplasmic reticulum</keyword>
<dbReference type="GO" id="GO:0005739">
    <property type="term" value="C:mitochondrion"/>
    <property type="evidence" value="ECO:0007669"/>
    <property type="project" value="UniProtKB-SubCell"/>
</dbReference>
<dbReference type="SUPFAM" id="SSF53474">
    <property type="entry name" value="alpha/beta-Hydrolases"/>
    <property type="match status" value="1"/>
</dbReference>
<organism evidence="7 8">
    <name type="scientific">Trichoderma cornu-damae</name>
    <dbReference type="NCBI Taxonomy" id="654480"/>
    <lineage>
        <taxon>Eukaryota</taxon>
        <taxon>Fungi</taxon>
        <taxon>Dikarya</taxon>
        <taxon>Ascomycota</taxon>
        <taxon>Pezizomycotina</taxon>
        <taxon>Sordariomycetes</taxon>
        <taxon>Hypocreomycetidae</taxon>
        <taxon>Hypocreales</taxon>
        <taxon>Hypocreaceae</taxon>
        <taxon>Trichoderma</taxon>
    </lineage>
</organism>